<organism evidence="1 2">
    <name type="scientific">Chaetomidium leptoderma</name>
    <dbReference type="NCBI Taxonomy" id="669021"/>
    <lineage>
        <taxon>Eukaryota</taxon>
        <taxon>Fungi</taxon>
        <taxon>Dikarya</taxon>
        <taxon>Ascomycota</taxon>
        <taxon>Pezizomycotina</taxon>
        <taxon>Sordariomycetes</taxon>
        <taxon>Sordariomycetidae</taxon>
        <taxon>Sordariales</taxon>
        <taxon>Chaetomiaceae</taxon>
        <taxon>Chaetomidium</taxon>
    </lineage>
</organism>
<dbReference type="InterPro" id="IPR011009">
    <property type="entry name" value="Kinase-like_dom_sf"/>
</dbReference>
<accession>A0AAN6ZTG5</accession>
<dbReference type="EMBL" id="MU857156">
    <property type="protein sequence ID" value="KAK4149469.1"/>
    <property type="molecule type" value="Genomic_DNA"/>
</dbReference>
<sequence length="376" mass="42676">MALVLNATGTSSPYVKGVELRIRRHLPPEPFGGEYGPNPRPKVPVRIDGLPVKRVAFALDNPPLETGPLIGDEHSFTITGTKTLRRPGVDPGGADVVTGYFDRDESAVYLAKIYDGVYYPLENRNMGWDCMTLADHDYAIEGWAYESMQPVATVGAKLVPEYFGAWTFPVSTDQPGHPRWVRMLLLQFVQGETVFDKILKATKNDTVQYSLLPDENLRLQVLKNTFEAEIRIWWDAEVRHQDLEPRNVIVQADGNVVIIDFNDALVYRFCGYSEHPKNSDPLFRSPIEHYWPFIPGRDTFAYSEEQGGPWGNWIPEGWVENKESAAEWLLKTWGNPPPDTYKPLSDRFLNHLAHRERSKAVLEGLEKLGRKPAESK</sequence>
<comment type="caution">
    <text evidence="1">The sequence shown here is derived from an EMBL/GenBank/DDBJ whole genome shotgun (WGS) entry which is preliminary data.</text>
</comment>
<evidence type="ECO:0000313" key="1">
    <source>
        <dbReference type="EMBL" id="KAK4149469.1"/>
    </source>
</evidence>
<reference evidence="1" key="1">
    <citation type="journal article" date="2023" name="Mol. Phylogenet. Evol.">
        <title>Genome-scale phylogeny and comparative genomics of the fungal order Sordariales.</title>
        <authorList>
            <person name="Hensen N."/>
            <person name="Bonometti L."/>
            <person name="Westerberg I."/>
            <person name="Brannstrom I.O."/>
            <person name="Guillou S."/>
            <person name="Cros-Aarteil S."/>
            <person name="Calhoun S."/>
            <person name="Haridas S."/>
            <person name="Kuo A."/>
            <person name="Mondo S."/>
            <person name="Pangilinan J."/>
            <person name="Riley R."/>
            <person name="LaButti K."/>
            <person name="Andreopoulos B."/>
            <person name="Lipzen A."/>
            <person name="Chen C."/>
            <person name="Yan M."/>
            <person name="Daum C."/>
            <person name="Ng V."/>
            <person name="Clum A."/>
            <person name="Steindorff A."/>
            <person name="Ohm R.A."/>
            <person name="Martin F."/>
            <person name="Silar P."/>
            <person name="Natvig D.O."/>
            <person name="Lalanne C."/>
            <person name="Gautier V."/>
            <person name="Ament-Velasquez S.L."/>
            <person name="Kruys A."/>
            <person name="Hutchinson M.I."/>
            <person name="Powell A.J."/>
            <person name="Barry K."/>
            <person name="Miller A.N."/>
            <person name="Grigoriev I.V."/>
            <person name="Debuchy R."/>
            <person name="Gladieux P."/>
            <person name="Hiltunen Thoren M."/>
            <person name="Johannesson H."/>
        </authorList>
    </citation>
    <scope>NUCLEOTIDE SEQUENCE</scope>
    <source>
        <strain evidence="1">CBS 538.74</strain>
    </source>
</reference>
<dbReference type="SUPFAM" id="SSF56112">
    <property type="entry name" value="Protein kinase-like (PK-like)"/>
    <property type="match status" value="1"/>
</dbReference>
<dbReference type="AlphaFoldDB" id="A0AAN6ZTG5"/>
<dbReference type="Proteomes" id="UP001302745">
    <property type="component" value="Unassembled WGS sequence"/>
</dbReference>
<reference evidence="1" key="2">
    <citation type="submission" date="2023-05" db="EMBL/GenBank/DDBJ databases">
        <authorList>
            <consortium name="Lawrence Berkeley National Laboratory"/>
            <person name="Steindorff A."/>
            <person name="Hensen N."/>
            <person name="Bonometti L."/>
            <person name="Westerberg I."/>
            <person name="Brannstrom I.O."/>
            <person name="Guillou S."/>
            <person name="Cros-Aarteil S."/>
            <person name="Calhoun S."/>
            <person name="Haridas S."/>
            <person name="Kuo A."/>
            <person name="Mondo S."/>
            <person name="Pangilinan J."/>
            <person name="Riley R."/>
            <person name="Labutti K."/>
            <person name="Andreopoulos B."/>
            <person name="Lipzen A."/>
            <person name="Chen C."/>
            <person name="Yanf M."/>
            <person name="Daum C."/>
            <person name="Ng V."/>
            <person name="Clum A."/>
            <person name="Ohm R."/>
            <person name="Martin F."/>
            <person name="Silar P."/>
            <person name="Natvig D."/>
            <person name="Lalanne C."/>
            <person name="Gautier V."/>
            <person name="Ament-Velasquez S.L."/>
            <person name="Kruys A."/>
            <person name="Hutchinson M.I."/>
            <person name="Powell A.J."/>
            <person name="Barry K."/>
            <person name="Miller A.N."/>
            <person name="Grigoriev I.V."/>
            <person name="Debuchy R."/>
            <person name="Gladieux P."/>
            <person name="Thoren M.H."/>
            <person name="Johannesson H."/>
        </authorList>
    </citation>
    <scope>NUCLEOTIDE SEQUENCE</scope>
    <source>
        <strain evidence="1">CBS 538.74</strain>
    </source>
</reference>
<name>A0AAN6ZTG5_9PEZI</name>
<gene>
    <name evidence="1" type="ORF">C8A00DRAFT_46926</name>
</gene>
<evidence type="ECO:0000313" key="2">
    <source>
        <dbReference type="Proteomes" id="UP001302745"/>
    </source>
</evidence>
<proteinExistence type="predicted"/>
<protein>
    <recommendedName>
        <fullName evidence="3">Protein kinase domain-containing protein</fullName>
    </recommendedName>
</protein>
<keyword evidence="2" id="KW-1185">Reference proteome</keyword>
<evidence type="ECO:0008006" key="3">
    <source>
        <dbReference type="Google" id="ProtNLM"/>
    </source>
</evidence>